<dbReference type="PANTHER" id="PTHR48068">
    <property type="entry name" value="TAF9 RNA POLYMERASE II, TATA BOX-BINDING PROTEIN (TBP)-ASSOCIATED FACTOR"/>
    <property type="match status" value="1"/>
</dbReference>
<dbReference type="GO" id="GO:0046982">
    <property type="term" value="F:protein heterodimerization activity"/>
    <property type="evidence" value="ECO:0007669"/>
    <property type="project" value="InterPro"/>
</dbReference>
<dbReference type="AlphaFoldDB" id="A0A9C7UPP9"/>
<dbReference type="InterPro" id="IPR009072">
    <property type="entry name" value="Histone-fold"/>
</dbReference>
<dbReference type="GO" id="GO:0003713">
    <property type="term" value="F:transcription coactivator activity"/>
    <property type="evidence" value="ECO:0007669"/>
    <property type="project" value="TreeGrafter"/>
</dbReference>
<protein>
    <recommendedName>
        <fullName evidence="9">Transcription initiation factor TFIID subunit</fullName>
    </recommendedName>
</protein>
<keyword evidence="4" id="KW-0804">Transcription</keyword>
<dbReference type="CDD" id="cd07979">
    <property type="entry name" value="HFD_TAF9"/>
    <property type="match status" value="1"/>
</dbReference>
<dbReference type="InterPro" id="IPR003162">
    <property type="entry name" value="TFIID-31"/>
</dbReference>
<dbReference type="GO" id="GO:0005669">
    <property type="term" value="C:transcription factor TFIID complex"/>
    <property type="evidence" value="ECO:0007669"/>
    <property type="project" value="TreeGrafter"/>
</dbReference>
<evidence type="ECO:0000313" key="7">
    <source>
        <dbReference type="EMBL" id="GJQ10811.1"/>
    </source>
</evidence>
<gene>
    <name evidence="7" type="ORF">GpartN1_g2602.t1</name>
</gene>
<dbReference type="InterPro" id="IPR051431">
    <property type="entry name" value="TFIID_subunit_9"/>
</dbReference>
<organism evidence="7 8">
    <name type="scientific">Galdieria partita</name>
    <dbReference type="NCBI Taxonomy" id="83374"/>
    <lineage>
        <taxon>Eukaryota</taxon>
        <taxon>Rhodophyta</taxon>
        <taxon>Bangiophyceae</taxon>
        <taxon>Galdieriales</taxon>
        <taxon>Galdieriaceae</taxon>
        <taxon>Galdieria</taxon>
    </lineage>
</organism>
<sequence>MHNKEPNKNTNNEENTSQVTDKVLPEPEDARAIANILKAVGVESFDTRVVAQLVEFVYKYIGEVLELSKTFAQYAQREDIKQEDVKLAISSLLSKSFTQPPSRDVLLQLCRERNAVPLPAVETYVGIQLPPKEFQLTTRNYQLKRKTTTESLASQELSETTGNTSVGESSSQRNQVEFSTMDTSE</sequence>
<dbReference type="GO" id="GO:0000124">
    <property type="term" value="C:SAGA complex"/>
    <property type="evidence" value="ECO:0007669"/>
    <property type="project" value="TreeGrafter"/>
</dbReference>
<evidence type="ECO:0000256" key="4">
    <source>
        <dbReference type="ARBA" id="ARBA00023163"/>
    </source>
</evidence>
<evidence type="ECO:0000256" key="3">
    <source>
        <dbReference type="ARBA" id="ARBA00023015"/>
    </source>
</evidence>
<accession>A0A9C7UPP9</accession>
<dbReference type="Proteomes" id="UP001061958">
    <property type="component" value="Unassembled WGS sequence"/>
</dbReference>
<keyword evidence="5" id="KW-0539">Nucleus</keyword>
<evidence type="ECO:0000256" key="2">
    <source>
        <dbReference type="ARBA" id="ARBA00007646"/>
    </source>
</evidence>
<comment type="similarity">
    <text evidence="2">Belongs to the TAF9 family.</text>
</comment>
<reference evidence="7" key="2">
    <citation type="submission" date="2022-01" db="EMBL/GenBank/DDBJ databases">
        <authorList>
            <person name="Hirooka S."/>
            <person name="Miyagishima S.Y."/>
        </authorList>
    </citation>
    <scope>NUCLEOTIDE SEQUENCE</scope>
    <source>
        <strain evidence="7">NBRC 102759</strain>
    </source>
</reference>
<dbReference type="OrthoDB" id="341924at2759"/>
<dbReference type="Pfam" id="PF02291">
    <property type="entry name" value="TFIID-31kDa"/>
    <property type="match status" value="1"/>
</dbReference>
<evidence type="ECO:0000256" key="1">
    <source>
        <dbReference type="ARBA" id="ARBA00004123"/>
    </source>
</evidence>
<comment type="subcellular location">
    <subcellularLocation>
        <location evidence="1">Nucleus</location>
    </subcellularLocation>
</comment>
<name>A0A9C7UPP9_9RHOD</name>
<reference evidence="7" key="1">
    <citation type="journal article" date="2022" name="Proc. Natl. Acad. Sci. U.S.A.">
        <title>Life cycle and functional genomics of the unicellular red alga Galdieria for elucidating algal and plant evolution and industrial use.</title>
        <authorList>
            <person name="Hirooka S."/>
            <person name="Itabashi T."/>
            <person name="Ichinose T.M."/>
            <person name="Onuma R."/>
            <person name="Fujiwara T."/>
            <person name="Yamashita S."/>
            <person name="Jong L.W."/>
            <person name="Tomita R."/>
            <person name="Iwane A.H."/>
            <person name="Miyagishima S.Y."/>
        </authorList>
    </citation>
    <scope>NUCLEOTIDE SEQUENCE</scope>
    <source>
        <strain evidence="7">NBRC 102759</strain>
    </source>
</reference>
<dbReference type="EMBL" id="BQMJ01000018">
    <property type="protein sequence ID" value="GJQ10811.1"/>
    <property type="molecule type" value="Genomic_DNA"/>
</dbReference>
<comment type="caution">
    <text evidence="7">The sequence shown here is derived from an EMBL/GenBank/DDBJ whole genome shotgun (WGS) entry which is preliminary data.</text>
</comment>
<proteinExistence type="inferred from homology"/>
<dbReference type="SUPFAM" id="SSF47113">
    <property type="entry name" value="Histone-fold"/>
    <property type="match status" value="1"/>
</dbReference>
<feature type="compositionally biased region" description="Polar residues" evidence="6">
    <location>
        <begin position="149"/>
        <end position="185"/>
    </location>
</feature>
<feature type="region of interest" description="Disordered" evidence="6">
    <location>
        <begin position="147"/>
        <end position="185"/>
    </location>
</feature>
<dbReference type="GO" id="GO:0016251">
    <property type="term" value="F:RNA polymerase II general transcription initiation factor activity"/>
    <property type="evidence" value="ECO:0007669"/>
    <property type="project" value="TreeGrafter"/>
</dbReference>
<evidence type="ECO:0000313" key="8">
    <source>
        <dbReference type="Proteomes" id="UP001061958"/>
    </source>
</evidence>
<dbReference type="PANTHER" id="PTHR48068:SF4">
    <property type="entry name" value="TATA-BOX BINDING PROTEIN ASSOCIATED FACTOR 9"/>
    <property type="match status" value="1"/>
</dbReference>
<feature type="region of interest" description="Disordered" evidence="6">
    <location>
        <begin position="1"/>
        <end position="25"/>
    </location>
</feature>
<dbReference type="GO" id="GO:0051123">
    <property type="term" value="P:RNA polymerase II preinitiation complex assembly"/>
    <property type="evidence" value="ECO:0007669"/>
    <property type="project" value="TreeGrafter"/>
</dbReference>
<keyword evidence="3" id="KW-0805">Transcription regulation</keyword>
<dbReference type="Gene3D" id="1.10.20.10">
    <property type="entry name" value="Histone, subunit A"/>
    <property type="match status" value="1"/>
</dbReference>
<evidence type="ECO:0000256" key="5">
    <source>
        <dbReference type="ARBA" id="ARBA00023242"/>
    </source>
</evidence>
<evidence type="ECO:0000256" key="6">
    <source>
        <dbReference type="SAM" id="MobiDB-lite"/>
    </source>
</evidence>
<keyword evidence="8" id="KW-1185">Reference proteome</keyword>
<evidence type="ECO:0008006" key="9">
    <source>
        <dbReference type="Google" id="ProtNLM"/>
    </source>
</evidence>